<sequence length="339" mass="37736">MHWATILLATSIHPLKKPSSNSNISHTPLPTLSPSFFSADLSLHSTPKRRRDGGNTVGLPMSKRMKDRVDEATAHLSGNRCLILNSPELYGVQYAHMLPRDTDDNLLTKLEYAWGLGYQTLNVDNSLNVLRLSSHLHYLLEKGAWILLPEDHIIKTYLPNGALGGETFKYRLIPSVCCGALPLERVVRQVEPQEPITPADIHHYFYPYPDFPILESHVHPRFVIASIGVRIHSIDRLLNFKKDGSLNAETIDAILGCLAIFRMWRELQIPPGQSFLHPGAMESAFGAGQVIEEHEAFGDQTADAMLGEVEGSSIAEIVGGQEENEDWIIGMEACQLENC</sequence>
<dbReference type="AlphaFoldDB" id="A0A9P5N8V4"/>
<reference evidence="1" key="1">
    <citation type="submission" date="2020-11" db="EMBL/GenBank/DDBJ databases">
        <authorList>
            <consortium name="DOE Joint Genome Institute"/>
            <person name="Ahrendt S."/>
            <person name="Riley R."/>
            <person name="Andreopoulos W."/>
            <person name="LaButti K."/>
            <person name="Pangilinan J."/>
            <person name="Ruiz-duenas F.J."/>
            <person name="Barrasa J.M."/>
            <person name="Sanchez-Garcia M."/>
            <person name="Camarero S."/>
            <person name="Miyauchi S."/>
            <person name="Serrano A."/>
            <person name="Linde D."/>
            <person name="Babiker R."/>
            <person name="Drula E."/>
            <person name="Ayuso-Fernandez I."/>
            <person name="Pacheco R."/>
            <person name="Padilla G."/>
            <person name="Ferreira P."/>
            <person name="Barriuso J."/>
            <person name="Kellner H."/>
            <person name="Castanera R."/>
            <person name="Alfaro M."/>
            <person name="Ramirez L."/>
            <person name="Pisabarro A.G."/>
            <person name="Kuo A."/>
            <person name="Tritt A."/>
            <person name="Lipzen A."/>
            <person name="He G."/>
            <person name="Yan M."/>
            <person name="Ng V."/>
            <person name="Cullen D."/>
            <person name="Martin F."/>
            <person name="Rosso M.-N."/>
            <person name="Henrissat B."/>
            <person name="Hibbett D."/>
            <person name="Martinez A.T."/>
            <person name="Grigoriev I.V."/>
        </authorList>
    </citation>
    <scope>NUCLEOTIDE SEQUENCE</scope>
    <source>
        <strain evidence="1">AH 44721</strain>
    </source>
</reference>
<evidence type="ECO:0008006" key="3">
    <source>
        <dbReference type="Google" id="ProtNLM"/>
    </source>
</evidence>
<evidence type="ECO:0000313" key="2">
    <source>
        <dbReference type="Proteomes" id="UP000724874"/>
    </source>
</evidence>
<protein>
    <recommendedName>
        <fullName evidence="3">HNH nuclease domain-containing protein</fullName>
    </recommendedName>
</protein>
<dbReference type="OrthoDB" id="3133596at2759"/>
<name>A0A9P5N8V4_GYMJU</name>
<organism evidence="1 2">
    <name type="scientific">Gymnopilus junonius</name>
    <name type="common">Spectacular rustgill mushroom</name>
    <name type="synonym">Gymnopilus spectabilis subsp. junonius</name>
    <dbReference type="NCBI Taxonomy" id="109634"/>
    <lineage>
        <taxon>Eukaryota</taxon>
        <taxon>Fungi</taxon>
        <taxon>Dikarya</taxon>
        <taxon>Basidiomycota</taxon>
        <taxon>Agaricomycotina</taxon>
        <taxon>Agaricomycetes</taxon>
        <taxon>Agaricomycetidae</taxon>
        <taxon>Agaricales</taxon>
        <taxon>Agaricineae</taxon>
        <taxon>Hymenogastraceae</taxon>
        <taxon>Gymnopilus</taxon>
    </lineage>
</organism>
<dbReference type="Proteomes" id="UP000724874">
    <property type="component" value="Unassembled WGS sequence"/>
</dbReference>
<evidence type="ECO:0000313" key="1">
    <source>
        <dbReference type="EMBL" id="KAF8874317.1"/>
    </source>
</evidence>
<accession>A0A9P5N8V4</accession>
<comment type="caution">
    <text evidence="1">The sequence shown here is derived from an EMBL/GenBank/DDBJ whole genome shotgun (WGS) entry which is preliminary data.</text>
</comment>
<gene>
    <name evidence="1" type="ORF">CPB84DRAFT_1752995</name>
</gene>
<proteinExistence type="predicted"/>
<dbReference type="EMBL" id="JADNYJ010000216">
    <property type="protein sequence ID" value="KAF8874317.1"/>
    <property type="molecule type" value="Genomic_DNA"/>
</dbReference>
<keyword evidence="2" id="KW-1185">Reference proteome</keyword>